<evidence type="ECO:0000313" key="1">
    <source>
        <dbReference type="EMBL" id="GJQ15641.1"/>
    </source>
</evidence>
<dbReference type="Proteomes" id="UP001061958">
    <property type="component" value="Unassembled WGS sequence"/>
</dbReference>
<sequence>MSDLYSLVHQTRERLNQVYETGKAHSSMTMEQLKSFDNDITQHAKGFFEQSCTALKRSYPFLLTGLPAAIIFYPSLKVWGVRTAFRNSIVIGSITAVSLYPDFKQVFQGLENVSEENSS</sequence>
<comment type="caution">
    <text evidence="1">The sequence shown here is derived from an EMBL/GenBank/DDBJ whole genome shotgun (WGS) entry which is preliminary data.</text>
</comment>
<reference evidence="1" key="1">
    <citation type="journal article" date="2022" name="Proc. Natl. Acad. Sci. U.S.A.">
        <title>Life cycle and functional genomics of the unicellular red alga Galdieria for elucidating algal and plant evolution and industrial use.</title>
        <authorList>
            <person name="Hirooka S."/>
            <person name="Itabashi T."/>
            <person name="Ichinose T.M."/>
            <person name="Onuma R."/>
            <person name="Fujiwara T."/>
            <person name="Yamashita S."/>
            <person name="Jong L.W."/>
            <person name="Tomita R."/>
            <person name="Iwane A.H."/>
            <person name="Miyagishima S.Y."/>
        </authorList>
    </citation>
    <scope>NUCLEOTIDE SEQUENCE</scope>
    <source>
        <strain evidence="1">NBRC 102759</strain>
    </source>
</reference>
<keyword evidence="2" id="KW-1185">Reference proteome</keyword>
<name>A0A9C7UU53_9RHOD</name>
<accession>A0A9C7UU53</accession>
<gene>
    <name evidence="1" type="ORF">GpartN1_g7432.t1</name>
</gene>
<evidence type="ECO:0000313" key="2">
    <source>
        <dbReference type="Proteomes" id="UP001061958"/>
    </source>
</evidence>
<protein>
    <submittedName>
        <fullName evidence="1">Uncharacterized protein</fullName>
    </submittedName>
</protein>
<dbReference type="OrthoDB" id="10295740at2759"/>
<dbReference type="EMBL" id="BQMJ01000072">
    <property type="protein sequence ID" value="GJQ15641.1"/>
    <property type="molecule type" value="Genomic_DNA"/>
</dbReference>
<reference evidence="1" key="2">
    <citation type="submission" date="2022-01" db="EMBL/GenBank/DDBJ databases">
        <authorList>
            <person name="Hirooka S."/>
            <person name="Miyagishima S.Y."/>
        </authorList>
    </citation>
    <scope>NUCLEOTIDE SEQUENCE</scope>
    <source>
        <strain evidence="1">NBRC 102759</strain>
    </source>
</reference>
<proteinExistence type="predicted"/>
<organism evidence="1 2">
    <name type="scientific">Galdieria partita</name>
    <dbReference type="NCBI Taxonomy" id="83374"/>
    <lineage>
        <taxon>Eukaryota</taxon>
        <taxon>Rhodophyta</taxon>
        <taxon>Bangiophyceae</taxon>
        <taxon>Galdieriales</taxon>
        <taxon>Galdieriaceae</taxon>
        <taxon>Galdieria</taxon>
    </lineage>
</organism>
<dbReference type="AlphaFoldDB" id="A0A9C7UU53"/>